<keyword evidence="1" id="KW-0663">Pyridoxal phosphate</keyword>
<dbReference type="Proteomes" id="UP000675781">
    <property type="component" value="Unassembled WGS sequence"/>
</dbReference>
<comment type="caution">
    <text evidence="4">The sequence shown here is derived from an EMBL/GenBank/DDBJ whole genome shotgun (WGS) entry which is preliminary data.</text>
</comment>
<evidence type="ECO:0000256" key="2">
    <source>
        <dbReference type="SAM" id="MobiDB-lite"/>
    </source>
</evidence>
<organism evidence="4 5">
    <name type="scientific">Actinospica durhamensis</name>
    <dbReference type="NCBI Taxonomy" id="1508375"/>
    <lineage>
        <taxon>Bacteria</taxon>
        <taxon>Bacillati</taxon>
        <taxon>Actinomycetota</taxon>
        <taxon>Actinomycetes</taxon>
        <taxon>Catenulisporales</taxon>
        <taxon>Actinospicaceae</taxon>
        <taxon>Actinospica</taxon>
    </lineage>
</organism>
<dbReference type="InterPro" id="IPR015422">
    <property type="entry name" value="PyrdxlP-dep_Trfase_small"/>
</dbReference>
<dbReference type="InterPro" id="IPR015421">
    <property type="entry name" value="PyrdxlP-dep_Trfase_major"/>
</dbReference>
<gene>
    <name evidence="4" type="ORF">KDL01_36975</name>
</gene>
<dbReference type="AlphaFoldDB" id="A0A941IRL2"/>
<protein>
    <submittedName>
        <fullName evidence="4">Aminotransferase class V-fold PLP-dependent enzyme</fullName>
    </submittedName>
</protein>
<dbReference type="RefSeq" id="WP_212533368.1">
    <property type="nucleotide sequence ID" value="NZ_JAGSOG010000348.1"/>
</dbReference>
<evidence type="ECO:0000313" key="5">
    <source>
        <dbReference type="Proteomes" id="UP000675781"/>
    </source>
</evidence>
<keyword evidence="4" id="KW-0032">Aminotransferase</keyword>
<dbReference type="GO" id="GO:0008483">
    <property type="term" value="F:transaminase activity"/>
    <property type="evidence" value="ECO:0007669"/>
    <property type="project" value="UniProtKB-KW"/>
</dbReference>
<feature type="domain" description="Aminotransferase class V" evidence="3">
    <location>
        <begin position="28"/>
        <end position="305"/>
    </location>
</feature>
<dbReference type="Gene3D" id="3.90.1150.10">
    <property type="entry name" value="Aspartate Aminotransferase, domain 1"/>
    <property type="match status" value="1"/>
</dbReference>
<evidence type="ECO:0000256" key="1">
    <source>
        <dbReference type="ARBA" id="ARBA00022898"/>
    </source>
</evidence>
<feature type="non-terminal residue" evidence="4">
    <location>
        <position position="338"/>
    </location>
</feature>
<dbReference type="InterPro" id="IPR015424">
    <property type="entry name" value="PyrdxlP-dep_Trfase"/>
</dbReference>
<keyword evidence="5" id="KW-1185">Reference proteome</keyword>
<feature type="region of interest" description="Disordered" evidence="2">
    <location>
        <begin position="317"/>
        <end position="338"/>
    </location>
</feature>
<dbReference type="PANTHER" id="PTHR43092:SF2">
    <property type="entry name" value="HERCYNYLCYSTEINE SULFOXIDE LYASE"/>
    <property type="match status" value="1"/>
</dbReference>
<dbReference type="Pfam" id="PF00266">
    <property type="entry name" value="Aminotran_5"/>
    <property type="match status" value="1"/>
</dbReference>
<proteinExistence type="predicted"/>
<reference evidence="4" key="1">
    <citation type="submission" date="2021-04" db="EMBL/GenBank/DDBJ databases">
        <title>Genome based classification of Actinospica acidithermotolerans sp. nov., an actinobacterium isolated from an Indonesian hot spring.</title>
        <authorList>
            <person name="Kusuma A.B."/>
            <person name="Putra K.E."/>
            <person name="Nafisah S."/>
            <person name="Loh J."/>
            <person name="Nouioui I."/>
            <person name="Goodfellow M."/>
        </authorList>
    </citation>
    <scope>NUCLEOTIDE SEQUENCE</scope>
    <source>
        <strain evidence="4">CSCA 57</strain>
    </source>
</reference>
<name>A0A941IRL2_9ACTN</name>
<keyword evidence="4" id="KW-0808">Transferase</keyword>
<dbReference type="SUPFAM" id="SSF53383">
    <property type="entry name" value="PLP-dependent transferases"/>
    <property type="match status" value="1"/>
</dbReference>
<evidence type="ECO:0000259" key="3">
    <source>
        <dbReference type="Pfam" id="PF00266"/>
    </source>
</evidence>
<dbReference type="PANTHER" id="PTHR43092">
    <property type="entry name" value="L-CYSTEINE DESULFHYDRASE"/>
    <property type="match status" value="1"/>
</dbReference>
<dbReference type="Gene3D" id="3.40.640.10">
    <property type="entry name" value="Type I PLP-dependent aspartate aminotransferase-like (Major domain)"/>
    <property type="match status" value="1"/>
</dbReference>
<dbReference type="EMBL" id="JAGSOG010000348">
    <property type="protein sequence ID" value="MBR7838920.1"/>
    <property type="molecule type" value="Genomic_DNA"/>
</dbReference>
<sequence>MAETISHIPAEDPLYLPEQWVLDREVTYLNHGAFGSVPRPVLAERRRWQDRIDANPMGVYRRVMDAAIDDSRLAAARFLGADDDGVGLCLNATTGVAAVLGSFPLAQGDRILTTDHSYGTVLWAAQVAAQRAGAAVDVAHVPLAADEEETVSAILAKVDIRTRLVVVDHISSATAKLFPVARIVRELHARGVKVLIDAAHAPGAVDVNLEALGADYWTGNLHKWACAPRGTAAIYAAPDLRDGLESVPISWRRPEGFPHSFSKIATADVTGWLAAPAALKFFEDLGWEAVRARNNALAEAGQRLVAAEIGVSLEGMPDGMSGSVPASDASDPHGQPQI</sequence>
<evidence type="ECO:0000313" key="4">
    <source>
        <dbReference type="EMBL" id="MBR7838920.1"/>
    </source>
</evidence>
<dbReference type="InterPro" id="IPR000192">
    <property type="entry name" value="Aminotrans_V_dom"/>
</dbReference>
<accession>A0A941IRL2</accession>